<dbReference type="AlphaFoldDB" id="X0XCR4"/>
<accession>X0XCR4</accession>
<dbReference type="EMBL" id="BARS01046923">
    <property type="protein sequence ID" value="GAG34443.1"/>
    <property type="molecule type" value="Genomic_DNA"/>
</dbReference>
<name>X0XCR4_9ZZZZ</name>
<keyword evidence="1" id="KW-1133">Transmembrane helix</keyword>
<gene>
    <name evidence="2" type="ORF">S01H1_70553</name>
</gene>
<sequence length="95" mass="10469">MTVDPNVLFQLTAALMMIALIGVGLLLPLYETFFGEKAKMERTMRTISQAEFEAALIIMEEEAQAKTPVLYETQGIAMANPRPVKLKAPTPLGDE</sequence>
<keyword evidence="1" id="KW-0812">Transmembrane</keyword>
<proteinExistence type="predicted"/>
<comment type="caution">
    <text evidence="2">The sequence shown here is derived from an EMBL/GenBank/DDBJ whole genome shotgun (WGS) entry which is preliminary data.</text>
</comment>
<keyword evidence="1" id="KW-0472">Membrane</keyword>
<feature type="transmembrane region" description="Helical" evidence="1">
    <location>
        <begin position="6"/>
        <end position="30"/>
    </location>
</feature>
<protein>
    <submittedName>
        <fullName evidence="2">Uncharacterized protein</fullName>
    </submittedName>
</protein>
<reference evidence="2" key="1">
    <citation type="journal article" date="2014" name="Front. Microbiol.">
        <title>High frequency of phylogenetically diverse reductive dehalogenase-homologous genes in deep subseafloor sedimentary metagenomes.</title>
        <authorList>
            <person name="Kawai M."/>
            <person name="Futagami T."/>
            <person name="Toyoda A."/>
            <person name="Takaki Y."/>
            <person name="Nishi S."/>
            <person name="Hori S."/>
            <person name="Arai W."/>
            <person name="Tsubouchi T."/>
            <person name="Morono Y."/>
            <person name="Uchiyama I."/>
            <person name="Ito T."/>
            <person name="Fujiyama A."/>
            <person name="Inagaki F."/>
            <person name="Takami H."/>
        </authorList>
    </citation>
    <scope>NUCLEOTIDE SEQUENCE</scope>
    <source>
        <strain evidence="2">Expedition CK06-06</strain>
    </source>
</reference>
<evidence type="ECO:0000256" key="1">
    <source>
        <dbReference type="SAM" id="Phobius"/>
    </source>
</evidence>
<organism evidence="2">
    <name type="scientific">marine sediment metagenome</name>
    <dbReference type="NCBI Taxonomy" id="412755"/>
    <lineage>
        <taxon>unclassified sequences</taxon>
        <taxon>metagenomes</taxon>
        <taxon>ecological metagenomes</taxon>
    </lineage>
</organism>
<evidence type="ECO:0000313" key="2">
    <source>
        <dbReference type="EMBL" id="GAG34443.1"/>
    </source>
</evidence>